<dbReference type="EMBL" id="CACRXK020009301">
    <property type="protein sequence ID" value="CAB4016891.1"/>
    <property type="molecule type" value="Genomic_DNA"/>
</dbReference>
<evidence type="ECO:0000313" key="3">
    <source>
        <dbReference type="Proteomes" id="UP001152795"/>
    </source>
</evidence>
<comment type="caution">
    <text evidence="2">The sequence shown here is derived from an EMBL/GenBank/DDBJ whole genome shotgun (WGS) entry which is preliminary data.</text>
</comment>
<keyword evidence="3" id="KW-1185">Reference proteome</keyword>
<name>A0A6S7JJR3_PARCT</name>
<feature type="region of interest" description="Disordered" evidence="1">
    <location>
        <begin position="74"/>
        <end position="111"/>
    </location>
</feature>
<feature type="compositionally biased region" description="Basic and acidic residues" evidence="1">
    <location>
        <begin position="75"/>
        <end position="88"/>
    </location>
</feature>
<dbReference type="Proteomes" id="UP001152795">
    <property type="component" value="Unassembled WGS sequence"/>
</dbReference>
<accession>A0A6S7JJR3</accession>
<feature type="compositionally biased region" description="Polar residues" evidence="1">
    <location>
        <begin position="99"/>
        <end position="109"/>
    </location>
</feature>
<organism evidence="2 3">
    <name type="scientific">Paramuricea clavata</name>
    <name type="common">Red gorgonian</name>
    <name type="synonym">Violescent sea-whip</name>
    <dbReference type="NCBI Taxonomy" id="317549"/>
    <lineage>
        <taxon>Eukaryota</taxon>
        <taxon>Metazoa</taxon>
        <taxon>Cnidaria</taxon>
        <taxon>Anthozoa</taxon>
        <taxon>Octocorallia</taxon>
        <taxon>Malacalcyonacea</taxon>
        <taxon>Plexauridae</taxon>
        <taxon>Paramuricea</taxon>
    </lineage>
</organism>
<reference evidence="2" key="1">
    <citation type="submission" date="2020-04" db="EMBL/GenBank/DDBJ databases">
        <authorList>
            <person name="Alioto T."/>
            <person name="Alioto T."/>
            <person name="Gomez Garrido J."/>
        </authorList>
    </citation>
    <scope>NUCLEOTIDE SEQUENCE</scope>
    <source>
        <strain evidence="2">A484AB</strain>
    </source>
</reference>
<protein>
    <submittedName>
        <fullName evidence="2">Uncharacterized protein</fullName>
    </submittedName>
</protein>
<dbReference type="OrthoDB" id="5977152at2759"/>
<proteinExistence type="predicted"/>
<sequence>MELLKAEHEETVERLQLQSEIGHHAKLNVCTLNDREDGISLASDQDLPVNQNTAKEEVMKKFLDSVQAKHAGVNHVDEQKLPGDRDHNTVSQAPVGKQIPSQPANNSAVSPAPQENLLEKCMDKFVNVNTKLTTATLEQNDMSRKLAISRHLLNISIPVFDGDPLQYPIWHGSFKAFIDSKPMDAQTKPNFLSQFVTGKPKKLVEHFLLIGTEDAYQSAKTLLYERYGNSNVVSSTLISKLDAWLSIGARNADSLREFSDFLLKIKAAKTTIASLDVLDFAKENVKMLAKLPYHIQNKLRDYINKWRESRGEDSYPPFSKFVEFIKLCADKANIPELAELSKLKETPRQTRRLPFDHAGVSAYTTMRSEEKDFNNKNIESACSAKKDHDLNSCTKFTEKSFKERKNFFLKNSLCLGCFCNGHVTANCRKRLKCNECSRLHPKCLHIKDRKSNDKEKENSSNCINVCPLLHADGGTDNAMIVPVWVLQTNDPNKELLQYAILDDQSNVSFISNNICSCLGVQGPSTELLLSTMQESKVRVQSNRIRGLEVLDYQRELVVKLPMLYKRDVIPSNRS</sequence>
<dbReference type="PANTHER" id="PTHR47331">
    <property type="entry name" value="PHD-TYPE DOMAIN-CONTAINING PROTEIN"/>
    <property type="match status" value="1"/>
</dbReference>
<dbReference type="Pfam" id="PF03564">
    <property type="entry name" value="DUF1759"/>
    <property type="match status" value="1"/>
</dbReference>
<dbReference type="PANTHER" id="PTHR47331:SF4">
    <property type="entry name" value="PEPTIDASE S1 DOMAIN-CONTAINING PROTEIN"/>
    <property type="match status" value="1"/>
</dbReference>
<dbReference type="AlphaFoldDB" id="A0A6S7JJR3"/>
<dbReference type="InterPro" id="IPR005312">
    <property type="entry name" value="DUF1759"/>
</dbReference>
<gene>
    <name evidence="2" type="ORF">PACLA_8A000518</name>
</gene>
<evidence type="ECO:0000256" key="1">
    <source>
        <dbReference type="SAM" id="MobiDB-lite"/>
    </source>
</evidence>
<evidence type="ECO:0000313" key="2">
    <source>
        <dbReference type="EMBL" id="CAB4016891.1"/>
    </source>
</evidence>